<evidence type="ECO:0000313" key="5">
    <source>
        <dbReference type="Proteomes" id="UP000595074"/>
    </source>
</evidence>
<dbReference type="InterPro" id="IPR015422">
    <property type="entry name" value="PyrdxlP-dep_Trfase_small"/>
</dbReference>
<dbReference type="PANTHER" id="PTHR43713:SF3">
    <property type="entry name" value="GLUTAMATE-1-SEMIALDEHYDE 2,1-AMINOMUTASE 1, CHLOROPLASTIC-RELATED"/>
    <property type="match status" value="1"/>
</dbReference>
<dbReference type="Pfam" id="PF00202">
    <property type="entry name" value="Aminotran_3"/>
    <property type="match status" value="1"/>
</dbReference>
<keyword evidence="4" id="KW-0808">Transferase</keyword>
<dbReference type="PANTHER" id="PTHR43713">
    <property type="entry name" value="GLUTAMATE-1-SEMIALDEHYDE 2,1-AMINOMUTASE"/>
    <property type="match status" value="1"/>
</dbReference>
<dbReference type="Gene3D" id="3.90.1150.10">
    <property type="entry name" value="Aspartate Aminotransferase, domain 1"/>
    <property type="match status" value="1"/>
</dbReference>
<dbReference type="Gene3D" id="3.40.640.10">
    <property type="entry name" value="Type I PLP-dependent aspartate aminotransferase-like (Major domain)"/>
    <property type="match status" value="1"/>
</dbReference>
<proteinExistence type="inferred from homology"/>
<dbReference type="RefSeq" id="WP_197549429.1">
    <property type="nucleotide sequence ID" value="NZ_CP063164.1"/>
</dbReference>
<organism evidence="4 5">
    <name type="scientific">Sulfurovum indicum</name>
    <dbReference type="NCBI Taxonomy" id="2779528"/>
    <lineage>
        <taxon>Bacteria</taxon>
        <taxon>Pseudomonadati</taxon>
        <taxon>Campylobacterota</taxon>
        <taxon>Epsilonproteobacteria</taxon>
        <taxon>Campylobacterales</taxon>
        <taxon>Sulfurovaceae</taxon>
        <taxon>Sulfurovum</taxon>
    </lineage>
</organism>
<dbReference type="AlphaFoldDB" id="A0A7M1S6K8"/>
<evidence type="ECO:0000256" key="2">
    <source>
        <dbReference type="ARBA" id="ARBA00022898"/>
    </source>
</evidence>
<dbReference type="GO" id="GO:0008483">
    <property type="term" value="F:transaminase activity"/>
    <property type="evidence" value="ECO:0007669"/>
    <property type="project" value="UniProtKB-KW"/>
</dbReference>
<reference evidence="4 5" key="1">
    <citation type="submission" date="2020-10" db="EMBL/GenBank/DDBJ databases">
        <title>The genome of sulfurovum sp.</title>
        <authorList>
            <person name="Xie S."/>
            <person name="Shao Z."/>
            <person name="Jiang L."/>
        </authorList>
    </citation>
    <scope>NUCLEOTIDE SEQUENCE [LARGE SCALE GENOMIC DNA]</scope>
    <source>
        <strain evidence="4 5">ST-419</strain>
    </source>
</reference>
<dbReference type="GO" id="GO:0030170">
    <property type="term" value="F:pyridoxal phosphate binding"/>
    <property type="evidence" value="ECO:0007669"/>
    <property type="project" value="InterPro"/>
</dbReference>
<sequence length="436" mass="48510">MGKSQELYNKAKKLIPGGTQLLSKRPEMFLPDLWPAYYSKAKGCQIWDLDNNQYTDMSYMGIGSCILGYAEETVNTAVKNAIDSGNMTTLNAPEEVELAELLCDLHPWADEVRYARSGGESMAIAVRIARAKTQKDVVLFCGYHGWHDWYLAANLADDEALDGHLIPGLSPRGVPRGLKGTSFPFKYNDVDSFLALYEEHKDNIAAVVMEPLRNVYPDKDFIDVIHKKTKDNDVVLIVDEITAGWRLNVGGAHLILGIQPDIAVFGKAISNGFPMGVILGKKEVMDAAQDTFISSTYWTDRIGFVSSLATIRALQKNNVVEHLGKMGKKVQEGWIEAARIHGLDIYVDGIYPLGHFGFNHEKAILLKTLFTKLMLEKGFLATTAFYASYAQKEDDVQRYLKAVNEVFSTLAGYINANDIETHLETPVCHSGFSRLT</sequence>
<dbReference type="Proteomes" id="UP000595074">
    <property type="component" value="Chromosome"/>
</dbReference>
<protein>
    <submittedName>
        <fullName evidence="4">Aminotransferase class III-fold pyridoxal phosphate-dependent enzyme</fullName>
    </submittedName>
</protein>
<keyword evidence="5" id="KW-1185">Reference proteome</keyword>
<evidence type="ECO:0000256" key="1">
    <source>
        <dbReference type="ARBA" id="ARBA00001933"/>
    </source>
</evidence>
<dbReference type="InterPro" id="IPR005814">
    <property type="entry name" value="Aminotrans_3"/>
</dbReference>
<dbReference type="EMBL" id="CP063164">
    <property type="protein sequence ID" value="QOR62611.1"/>
    <property type="molecule type" value="Genomic_DNA"/>
</dbReference>
<accession>A0A7M1S6K8</accession>
<comment type="cofactor">
    <cofactor evidence="1">
        <name>pyridoxal 5'-phosphate</name>
        <dbReference type="ChEBI" id="CHEBI:597326"/>
    </cofactor>
</comment>
<dbReference type="KEGG" id="sinu:IMZ28_03840"/>
<dbReference type="SUPFAM" id="SSF53383">
    <property type="entry name" value="PLP-dependent transferases"/>
    <property type="match status" value="1"/>
</dbReference>
<dbReference type="InterPro" id="IPR015424">
    <property type="entry name" value="PyrdxlP-dep_Trfase"/>
</dbReference>
<keyword evidence="2 3" id="KW-0663">Pyridoxal phosphate</keyword>
<evidence type="ECO:0000313" key="4">
    <source>
        <dbReference type="EMBL" id="QOR62611.1"/>
    </source>
</evidence>
<dbReference type="InterPro" id="IPR015421">
    <property type="entry name" value="PyrdxlP-dep_Trfase_major"/>
</dbReference>
<keyword evidence="4" id="KW-0032">Aminotransferase</keyword>
<evidence type="ECO:0000256" key="3">
    <source>
        <dbReference type="RuleBase" id="RU003560"/>
    </source>
</evidence>
<name>A0A7M1S6K8_9BACT</name>
<gene>
    <name evidence="4" type="ORF">IMZ28_03840</name>
</gene>
<comment type="similarity">
    <text evidence="3">Belongs to the class-III pyridoxal-phosphate-dependent aminotransferase family.</text>
</comment>